<organism evidence="2 3">
    <name type="scientific">Dactylosporangium roseum</name>
    <dbReference type="NCBI Taxonomy" id="47989"/>
    <lineage>
        <taxon>Bacteria</taxon>
        <taxon>Bacillati</taxon>
        <taxon>Actinomycetota</taxon>
        <taxon>Actinomycetes</taxon>
        <taxon>Micromonosporales</taxon>
        <taxon>Micromonosporaceae</taxon>
        <taxon>Dactylosporangium</taxon>
    </lineage>
</organism>
<evidence type="ECO:0000313" key="2">
    <source>
        <dbReference type="EMBL" id="UWZ39785.1"/>
    </source>
</evidence>
<proteinExistence type="predicted"/>
<keyword evidence="3" id="KW-1185">Reference proteome</keyword>
<evidence type="ECO:0000313" key="3">
    <source>
        <dbReference type="Proteomes" id="UP001058271"/>
    </source>
</evidence>
<dbReference type="EMBL" id="CP073721">
    <property type="protein sequence ID" value="UWZ39785.1"/>
    <property type="molecule type" value="Genomic_DNA"/>
</dbReference>
<gene>
    <name evidence="2" type="ORF">Drose_17105</name>
</gene>
<dbReference type="Proteomes" id="UP001058271">
    <property type="component" value="Chromosome"/>
</dbReference>
<dbReference type="SUPFAM" id="SSF46955">
    <property type="entry name" value="Putative DNA-binding domain"/>
    <property type="match status" value="1"/>
</dbReference>
<dbReference type="Pfam" id="PF12728">
    <property type="entry name" value="HTH_17"/>
    <property type="match status" value="1"/>
</dbReference>
<feature type="domain" description="Helix-turn-helix" evidence="1">
    <location>
        <begin position="20"/>
        <end position="68"/>
    </location>
</feature>
<evidence type="ECO:0000259" key="1">
    <source>
        <dbReference type="Pfam" id="PF12728"/>
    </source>
</evidence>
<dbReference type="InterPro" id="IPR009061">
    <property type="entry name" value="DNA-bd_dom_put_sf"/>
</dbReference>
<reference evidence="2" key="1">
    <citation type="submission" date="2021-04" db="EMBL/GenBank/DDBJ databases">
        <title>Biosynthetic gene clusters of Dactylosporangioum roseum.</title>
        <authorList>
            <person name="Hartkoorn R.C."/>
            <person name="Beaudoing E."/>
            <person name="Hot D."/>
            <person name="Moureu S."/>
        </authorList>
    </citation>
    <scope>NUCLEOTIDE SEQUENCE</scope>
    <source>
        <strain evidence="2">NRRL B-16295</strain>
    </source>
</reference>
<protein>
    <submittedName>
        <fullName evidence="2">Helix-turn-helix domain-containing protein</fullName>
    </submittedName>
</protein>
<dbReference type="InterPro" id="IPR041657">
    <property type="entry name" value="HTH_17"/>
</dbReference>
<name>A0ABY5ZCF6_9ACTN</name>
<accession>A0ABY5ZCF6</accession>
<dbReference type="RefSeq" id="WP_260729213.1">
    <property type="nucleotide sequence ID" value="NZ_BAAABS010000075.1"/>
</dbReference>
<sequence length="105" mass="11694">MPYSASSANGGGEVEPAGKLLTIDAVAELLGVSSRWLADECRAGRIAHVHIARKRRFTAKQVDQLIERFSVQPQQEEPERLHPAVSNRVYRRLQRQGVIPPTRPA</sequence>